<dbReference type="AlphaFoldDB" id="A0A419I295"/>
<dbReference type="SUPFAM" id="SSF53850">
    <property type="entry name" value="Periplasmic binding protein-like II"/>
    <property type="match status" value="1"/>
</dbReference>
<keyword evidence="3" id="KW-1185">Reference proteome</keyword>
<evidence type="ECO:0000259" key="1">
    <source>
        <dbReference type="Pfam" id="PF09084"/>
    </source>
</evidence>
<feature type="domain" description="SsuA/THI5-like" evidence="1">
    <location>
        <begin position="80"/>
        <end position="266"/>
    </location>
</feature>
<dbReference type="PANTHER" id="PTHR30024:SF42">
    <property type="entry name" value="ALIPHATIC SULFONATES-BINDING PROTEIN-RELATED"/>
    <property type="match status" value="1"/>
</dbReference>
<comment type="caution">
    <text evidence="2">The sequence shown here is derived from an EMBL/GenBank/DDBJ whole genome shotgun (WGS) entry which is preliminary data.</text>
</comment>
<protein>
    <submittedName>
        <fullName evidence="2">Sulfonate ABC transporter substrate-binding protein</fullName>
    </submittedName>
</protein>
<dbReference type="Gene3D" id="3.40.190.10">
    <property type="entry name" value="Periplasmic binding protein-like II"/>
    <property type="match status" value="2"/>
</dbReference>
<accession>A0A419I295</accession>
<dbReference type="Pfam" id="PF09084">
    <property type="entry name" value="NMT1"/>
    <property type="match status" value="1"/>
</dbReference>
<evidence type="ECO:0000313" key="2">
    <source>
        <dbReference type="EMBL" id="RJQ83979.1"/>
    </source>
</evidence>
<gene>
    <name evidence="2" type="ORF">D5S19_18470</name>
</gene>
<name>A0A419I295_9PSEU</name>
<proteinExistence type="predicted"/>
<sequence length="334" mass="36107">MDRSSRRPETVPAPPRRAARGLLDLRLDRPRPARRVQLPSRHPGGPLMTISIGTHPNNLATWILSHVEELQKPLLQVAGDVTFTRYDDGRRTVGLLTGGTIDVGATGSTPPIVAQAQDLDVVYLAASEPHPDPGGIVVPADSPIRDLAGLRGRSIAFTVGSWQTHALAVAVDRAGLAWQDVTVTDVAATAQGQDFLDAGTDSWLVVDPAYSQLRALTDIRVLAPTEELVRNRSVFFGRGDWVRDHPSEAQAFVDAVSATERWAAGHLEEVAALLARSSRGGTPETWLPALTKRHWGVHAVDEEFLAEQQYGADLFHRFGVIPRAITVVAAAPAR</sequence>
<dbReference type="Proteomes" id="UP000285112">
    <property type="component" value="Unassembled WGS sequence"/>
</dbReference>
<dbReference type="InterPro" id="IPR015168">
    <property type="entry name" value="SsuA/THI5"/>
</dbReference>
<dbReference type="PANTHER" id="PTHR30024">
    <property type="entry name" value="ALIPHATIC SULFONATES-BINDING PROTEIN-RELATED"/>
    <property type="match status" value="1"/>
</dbReference>
<organism evidence="2 3">
    <name type="scientific">Amycolatopsis panacis</name>
    <dbReference type="NCBI Taxonomy" id="2340917"/>
    <lineage>
        <taxon>Bacteria</taxon>
        <taxon>Bacillati</taxon>
        <taxon>Actinomycetota</taxon>
        <taxon>Actinomycetes</taxon>
        <taxon>Pseudonocardiales</taxon>
        <taxon>Pseudonocardiaceae</taxon>
        <taxon>Amycolatopsis</taxon>
    </lineage>
</organism>
<reference evidence="2 3" key="1">
    <citation type="submission" date="2018-09" db="EMBL/GenBank/DDBJ databases">
        <title>YIM PH 21725 draft genome.</title>
        <authorList>
            <person name="Miao C."/>
        </authorList>
    </citation>
    <scope>NUCLEOTIDE SEQUENCE [LARGE SCALE GENOMIC DNA]</scope>
    <source>
        <strain evidence="3">YIM PH21725</strain>
    </source>
</reference>
<evidence type="ECO:0000313" key="3">
    <source>
        <dbReference type="Proteomes" id="UP000285112"/>
    </source>
</evidence>
<dbReference type="EMBL" id="QZFV01000090">
    <property type="protein sequence ID" value="RJQ83979.1"/>
    <property type="molecule type" value="Genomic_DNA"/>
</dbReference>